<keyword evidence="2" id="KW-1185">Reference proteome</keyword>
<organism evidence="1 2">
    <name type="scientific">Fusarium sarcochroum</name>
    <dbReference type="NCBI Taxonomy" id="1208366"/>
    <lineage>
        <taxon>Eukaryota</taxon>
        <taxon>Fungi</taxon>
        <taxon>Dikarya</taxon>
        <taxon>Ascomycota</taxon>
        <taxon>Pezizomycotina</taxon>
        <taxon>Sordariomycetes</taxon>
        <taxon>Hypocreomycetidae</taxon>
        <taxon>Hypocreales</taxon>
        <taxon>Nectriaceae</taxon>
        <taxon>Fusarium</taxon>
        <taxon>Fusarium lateritium species complex</taxon>
    </lineage>
</organism>
<accession>A0A8H4TRR9</accession>
<protein>
    <submittedName>
        <fullName evidence="1">Uncharacterized protein</fullName>
    </submittedName>
</protein>
<evidence type="ECO:0000313" key="1">
    <source>
        <dbReference type="EMBL" id="KAF4962953.1"/>
    </source>
</evidence>
<name>A0A8H4TRR9_9HYPO</name>
<dbReference type="SUPFAM" id="SSF50494">
    <property type="entry name" value="Trypsin-like serine proteases"/>
    <property type="match status" value="1"/>
</dbReference>
<gene>
    <name evidence="1" type="ORF">FSARC_8979</name>
</gene>
<dbReference type="OrthoDB" id="5424209at2759"/>
<sequence>MESIASSSEDGLPPVQMVKFRAAWPCLRPLPLRSVPGSKLPIDIRDKRFEIFVGACGKLREHCGLWLYQIHGIHVTYLEMPDEPLTRVPTVFIRATWNNDRSRLTWPRAVRDIVILTRDLLNGRTDFHVDMVANEMVSPIYISPPAQNPHLANDWPHIRDCVYRRLESFEATNSHTTSITLMARGYQREPISNPITVFITLDPESKQADWGDVLEDIKGHVDSIGWGNLHIHMEHGVCDSFTLKQEKPLGIRKDTQEAFGRDPHTRGDYNDKIQPTDIIANSSSFNGNAAPSATLGCLIQVNTEVDKGWHQYALTSYEVARPSFGGYTRSIGNASHPDGQRRHFTEAEIQWMCMLRQEKMPKEGTDLWNTDKRGYWLSGPANLTTMESPSRLRHEFSMACFDQDMKMIEDRVTKRTCDRIAISAHDDLKDRKSRRERFFKQGRHQLGQVIACSGNRLADDNNRLDWAVVDIGKRTGHNILPPHPTPFPPGLTCPIPCGLLPQCIMASGITLRHPNPETTLHSMPSGTNLWKAGNRTGVTSGIFSSYRSLCRVGRQMSEEYVVFGGGPNCRDSLDPEKRFAKAGDAGSVVFNRQGEVVGLLTAGQKPLNNQAGYVFVTPIENVFDDIRKCSNDYITDVRIARG</sequence>
<reference evidence="1" key="2">
    <citation type="submission" date="2020-05" db="EMBL/GenBank/DDBJ databases">
        <authorList>
            <person name="Kim H.-S."/>
            <person name="Proctor R.H."/>
            <person name="Brown D.W."/>
        </authorList>
    </citation>
    <scope>NUCLEOTIDE SEQUENCE</scope>
    <source>
        <strain evidence="1">NRRL 20472</strain>
    </source>
</reference>
<reference evidence="1" key="1">
    <citation type="journal article" date="2020" name="BMC Genomics">
        <title>Correction to: Identification and distribution of gene clusters required for synthesis of sphingolipid metabolism inhibitors in diverse species of the filamentous fungus Fusarium.</title>
        <authorList>
            <person name="Kim H.S."/>
            <person name="Lohmar J.M."/>
            <person name="Busman M."/>
            <person name="Brown D.W."/>
            <person name="Naumann T.A."/>
            <person name="Divon H.H."/>
            <person name="Lysoe E."/>
            <person name="Uhlig S."/>
            <person name="Proctor R.H."/>
        </authorList>
    </citation>
    <scope>NUCLEOTIDE SEQUENCE</scope>
    <source>
        <strain evidence="1">NRRL 20472</strain>
    </source>
</reference>
<comment type="caution">
    <text evidence="1">The sequence shown here is derived from an EMBL/GenBank/DDBJ whole genome shotgun (WGS) entry which is preliminary data.</text>
</comment>
<dbReference type="Proteomes" id="UP000622797">
    <property type="component" value="Unassembled WGS sequence"/>
</dbReference>
<dbReference type="InterPro" id="IPR009003">
    <property type="entry name" value="Peptidase_S1_PA"/>
</dbReference>
<proteinExistence type="predicted"/>
<evidence type="ECO:0000313" key="2">
    <source>
        <dbReference type="Proteomes" id="UP000622797"/>
    </source>
</evidence>
<dbReference type="EMBL" id="JABEXW010000508">
    <property type="protein sequence ID" value="KAF4962953.1"/>
    <property type="molecule type" value="Genomic_DNA"/>
</dbReference>
<dbReference type="AlphaFoldDB" id="A0A8H4TRR9"/>